<dbReference type="AlphaFoldDB" id="I4C939"/>
<proteinExistence type="predicted"/>
<keyword evidence="2" id="KW-1185">Reference proteome</keyword>
<sequence>MKDRPAVIEALGANEERHHEAIMRLYDLWHRWNIAFFDGIFEEENTPVIVIEPLFTLSDGYEGFYDRIGGRADDSDDVPSEYPVIRLCENVLAGEDHPLWKEGHEYSEGRFRYVADLMLHEMVHAFCEICWGASAGNIDWYEVSKRDSDRKFAFLESIGLVLRSRNKVCMRTA</sequence>
<dbReference type="Proteomes" id="UP000006055">
    <property type="component" value="Chromosome"/>
</dbReference>
<evidence type="ECO:0000313" key="1">
    <source>
        <dbReference type="EMBL" id="AFM26080.1"/>
    </source>
</evidence>
<organism evidence="1 2">
    <name type="scientific">Desulfomonile tiedjei (strain ATCC 49306 / DSM 6799 / DCB-1)</name>
    <dbReference type="NCBI Taxonomy" id="706587"/>
    <lineage>
        <taxon>Bacteria</taxon>
        <taxon>Pseudomonadati</taxon>
        <taxon>Thermodesulfobacteriota</taxon>
        <taxon>Desulfomonilia</taxon>
        <taxon>Desulfomonilales</taxon>
        <taxon>Desulfomonilaceae</taxon>
        <taxon>Desulfomonile</taxon>
    </lineage>
</organism>
<protein>
    <submittedName>
        <fullName evidence="1">Uncharacterized protein</fullName>
    </submittedName>
</protein>
<name>I4C939_DESTA</name>
<evidence type="ECO:0000313" key="2">
    <source>
        <dbReference type="Proteomes" id="UP000006055"/>
    </source>
</evidence>
<dbReference type="HOGENOM" id="CLU_1545181_0_0_7"/>
<gene>
    <name evidence="1" type="ordered locus">Desti_3428</name>
</gene>
<reference evidence="2" key="1">
    <citation type="submission" date="2012-06" db="EMBL/GenBank/DDBJ databases">
        <title>Complete sequence of chromosome of Desulfomonile tiedjei DSM 6799.</title>
        <authorList>
            <person name="Lucas S."/>
            <person name="Copeland A."/>
            <person name="Lapidus A."/>
            <person name="Glavina del Rio T."/>
            <person name="Dalin E."/>
            <person name="Tice H."/>
            <person name="Bruce D."/>
            <person name="Goodwin L."/>
            <person name="Pitluck S."/>
            <person name="Peters L."/>
            <person name="Ovchinnikova G."/>
            <person name="Zeytun A."/>
            <person name="Lu M."/>
            <person name="Kyrpides N."/>
            <person name="Mavromatis K."/>
            <person name="Ivanova N."/>
            <person name="Brettin T."/>
            <person name="Detter J.C."/>
            <person name="Han C."/>
            <person name="Larimer F."/>
            <person name="Land M."/>
            <person name="Hauser L."/>
            <person name="Markowitz V."/>
            <person name="Cheng J.-F."/>
            <person name="Hugenholtz P."/>
            <person name="Woyke T."/>
            <person name="Wu D."/>
            <person name="Spring S."/>
            <person name="Schroeder M."/>
            <person name="Brambilla E."/>
            <person name="Klenk H.-P."/>
            <person name="Eisen J.A."/>
        </authorList>
    </citation>
    <scope>NUCLEOTIDE SEQUENCE [LARGE SCALE GENOMIC DNA]</scope>
    <source>
        <strain evidence="2">ATCC 49306 / DSM 6799 / DCB-1</strain>
    </source>
</reference>
<dbReference type="KEGG" id="dti:Desti_3428"/>
<dbReference type="EMBL" id="CP003360">
    <property type="protein sequence ID" value="AFM26080.1"/>
    <property type="molecule type" value="Genomic_DNA"/>
</dbReference>
<dbReference type="RefSeq" id="WP_014811214.1">
    <property type="nucleotide sequence ID" value="NC_018025.1"/>
</dbReference>
<accession>I4C939</accession>